<evidence type="ECO:0000256" key="1">
    <source>
        <dbReference type="SAM" id="MobiDB-lite"/>
    </source>
</evidence>
<keyword evidence="4" id="KW-1185">Reference proteome</keyword>
<dbReference type="EMBL" id="JBEPSN010000002">
    <property type="protein sequence ID" value="MET4539338.1"/>
    <property type="molecule type" value="Genomic_DNA"/>
</dbReference>
<proteinExistence type="predicted"/>
<feature type="transmembrane region" description="Helical" evidence="2">
    <location>
        <begin position="158"/>
        <end position="175"/>
    </location>
</feature>
<feature type="transmembrane region" description="Helical" evidence="2">
    <location>
        <begin position="84"/>
        <end position="106"/>
    </location>
</feature>
<feature type="transmembrane region" description="Helical" evidence="2">
    <location>
        <begin position="209"/>
        <end position="229"/>
    </location>
</feature>
<feature type="region of interest" description="Disordered" evidence="1">
    <location>
        <begin position="235"/>
        <end position="278"/>
    </location>
</feature>
<feature type="transmembrane region" description="Helical" evidence="2">
    <location>
        <begin position="12"/>
        <end position="30"/>
    </location>
</feature>
<feature type="compositionally biased region" description="Basic residues" evidence="1">
    <location>
        <begin position="246"/>
        <end position="258"/>
    </location>
</feature>
<keyword evidence="2" id="KW-1133">Transmembrane helix</keyword>
<evidence type="ECO:0000313" key="4">
    <source>
        <dbReference type="Proteomes" id="UP001549307"/>
    </source>
</evidence>
<feature type="transmembrane region" description="Helical" evidence="2">
    <location>
        <begin position="187"/>
        <end position="203"/>
    </location>
</feature>
<evidence type="ECO:0000256" key="2">
    <source>
        <dbReference type="SAM" id="Phobius"/>
    </source>
</evidence>
<reference evidence="3 4" key="1">
    <citation type="submission" date="2024-06" db="EMBL/GenBank/DDBJ databases">
        <title>Sorghum-associated microbial communities from plants grown in Nebraska, USA.</title>
        <authorList>
            <person name="Schachtman D."/>
        </authorList>
    </citation>
    <scope>NUCLEOTIDE SEQUENCE [LARGE SCALE GENOMIC DNA]</scope>
    <source>
        <strain evidence="3 4">3552</strain>
    </source>
</reference>
<gene>
    <name evidence="3" type="ORF">ABIE37_001110</name>
</gene>
<feature type="transmembrane region" description="Helical" evidence="2">
    <location>
        <begin position="36"/>
        <end position="54"/>
    </location>
</feature>
<evidence type="ECO:0008006" key="5">
    <source>
        <dbReference type="Google" id="ProtNLM"/>
    </source>
</evidence>
<accession>A0ABV2P3M8</accession>
<dbReference type="GeneID" id="92752065"/>
<dbReference type="RefSeq" id="WP_354227484.1">
    <property type="nucleotide sequence ID" value="NZ_JBEPSN010000002.1"/>
</dbReference>
<organism evidence="3 4">
    <name type="scientific">Arthrobacter bambusae</name>
    <dbReference type="NCBI Taxonomy" id="1338426"/>
    <lineage>
        <taxon>Bacteria</taxon>
        <taxon>Bacillati</taxon>
        <taxon>Actinomycetota</taxon>
        <taxon>Actinomycetes</taxon>
        <taxon>Micrococcales</taxon>
        <taxon>Micrococcaceae</taxon>
        <taxon>Arthrobacter</taxon>
    </lineage>
</organism>
<evidence type="ECO:0000313" key="3">
    <source>
        <dbReference type="EMBL" id="MET4539338.1"/>
    </source>
</evidence>
<dbReference type="Proteomes" id="UP001549307">
    <property type="component" value="Unassembled WGS sequence"/>
</dbReference>
<keyword evidence="2" id="KW-0472">Membrane</keyword>
<name>A0ABV2P3M8_9MICC</name>
<feature type="transmembrane region" description="Helical" evidence="2">
    <location>
        <begin position="133"/>
        <end position="152"/>
    </location>
</feature>
<protein>
    <recommendedName>
        <fullName evidence="5">Integral membrane protein</fullName>
    </recommendedName>
</protein>
<feature type="transmembrane region" description="Helical" evidence="2">
    <location>
        <begin position="61"/>
        <end position="78"/>
    </location>
</feature>
<keyword evidence="2" id="KW-0812">Transmembrane</keyword>
<sequence length="278" mass="29744">MKKKSKQWDPRILYGGMIAVIMATFVWMAHSTLLGASLFFVPGAAYTFLLFRVLPQSSRASMLMLCALPLASYSALSIEDDLGIPAAASWFLGVIVGGIASGYPWSGKRSQAGKNRVGTTEAGKESIGGRRHVMINGSCAAVLMGAGLAHFIFQSPTAAVGAVLAGALACGWALFRFPPSAVTRNALLLVIPVEFFLLAFLGGNTSQMALPFVWTYGALAGVLLGGHYWSGPLRGTPRPPFSSQEKRRRKRKKVRRGIRGASLSDRYRPTDACSSSRG</sequence>
<comment type="caution">
    <text evidence="3">The sequence shown here is derived from an EMBL/GenBank/DDBJ whole genome shotgun (WGS) entry which is preliminary data.</text>
</comment>